<comment type="caution">
    <text evidence="1">The sequence shown here is derived from an EMBL/GenBank/DDBJ whole genome shotgun (WGS) entry which is preliminary data.</text>
</comment>
<dbReference type="AlphaFoldDB" id="A0A109LJZ4"/>
<sequence>MLRARSAHALFDTPQRLAAQAQGHRLVFLAVGRGAGAIEYAVAGRLQQGDAVMLAQLGQAFDGKLLGGQAGFAHGFGLEPVEIVGEVDQGIGTGVVEQLGEACGIPAVLGRFGGEETDVFLRTEANQRLPEGIPAAQ</sequence>
<proteinExistence type="predicted"/>
<evidence type="ECO:0000313" key="1">
    <source>
        <dbReference type="EMBL" id="KWV88938.1"/>
    </source>
</evidence>
<organism evidence="1 2">
    <name type="scientific">Pseudomonas fluorescens</name>
    <dbReference type="NCBI Taxonomy" id="294"/>
    <lineage>
        <taxon>Bacteria</taxon>
        <taxon>Pseudomonadati</taxon>
        <taxon>Pseudomonadota</taxon>
        <taxon>Gammaproteobacteria</taxon>
        <taxon>Pseudomonadales</taxon>
        <taxon>Pseudomonadaceae</taxon>
        <taxon>Pseudomonas</taxon>
    </lineage>
</organism>
<evidence type="ECO:0000313" key="2">
    <source>
        <dbReference type="Proteomes" id="UP000061348"/>
    </source>
</evidence>
<gene>
    <name evidence="1" type="ORF">PFLmoz3_01837</name>
</gene>
<protein>
    <submittedName>
        <fullName evidence="1">Uncharacterized protein</fullName>
    </submittedName>
</protein>
<name>A0A109LJZ4_PSEFL</name>
<reference evidence="1 2" key="1">
    <citation type="submission" date="2015-05" db="EMBL/GenBank/DDBJ databases">
        <title>A genomic and transcriptomic approach to investigate the blue pigment phenotype in Pseudomonas fluorescens.</title>
        <authorList>
            <person name="Andreani N.A."/>
            <person name="Cardazzo B."/>
        </authorList>
    </citation>
    <scope>NUCLEOTIDE SEQUENCE [LARGE SCALE GENOMIC DNA]</scope>
    <source>
        <strain evidence="1 2">Ps_22</strain>
    </source>
</reference>
<accession>A0A109LJZ4</accession>
<dbReference type="EMBL" id="LCYA01000052">
    <property type="protein sequence ID" value="KWV88938.1"/>
    <property type="molecule type" value="Genomic_DNA"/>
</dbReference>
<dbReference type="Proteomes" id="UP000061348">
    <property type="component" value="Unassembled WGS sequence"/>
</dbReference>